<evidence type="ECO:0000313" key="8">
    <source>
        <dbReference type="Proteomes" id="UP000469159"/>
    </source>
</evidence>
<dbReference type="InterPro" id="IPR051473">
    <property type="entry name" value="P2Ox-like"/>
</dbReference>
<keyword evidence="5" id="KW-0560">Oxidoreductase</keyword>
<name>A0A6I4UUD3_9SPHN</name>
<keyword evidence="4" id="KW-0274">FAD</keyword>
<keyword evidence="3" id="KW-0285">Flavoprotein</keyword>
<comment type="caution">
    <text evidence="7">The sequence shown here is derived from an EMBL/GenBank/DDBJ whole genome shotgun (WGS) entry which is preliminary data.</text>
</comment>
<evidence type="ECO:0000259" key="6">
    <source>
        <dbReference type="Pfam" id="PF05199"/>
    </source>
</evidence>
<dbReference type="PANTHER" id="PTHR42784">
    <property type="entry name" value="PYRANOSE 2-OXIDASE"/>
    <property type="match status" value="1"/>
</dbReference>
<dbReference type="InterPro" id="IPR007867">
    <property type="entry name" value="GMC_OxRtase_C"/>
</dbReference>
<gene>
    <name evidence="7" type="ORF">GRI75_06855</name>
</gene>
<dbReference type="Pfam" id="PF13450">
    <property type="entry name" value="NAD_binding_8"/>
    <property type="match status" value="1"/>
</dbReference>
<keyword evidence="8" id="KW-1185">Reference proteome</keyword>
<sequence length="592" mass="63662">MRIDRLSAVKHGAVLKTDLAIVGGGPAGLTIAEQCARHGIAVLVIESGLEQQDHDHEALNEVQLGPCDRPAEWHGARTAFHAGLAELWSAERQGYGVRCRGLGGSTQAWAGKSACFDPIDYARRPWVEASGWPVSPAELQPFIRQAGDLLNLCPNEPSPRFAGTDLVSFYWQFSRSRVERLDVMRFGRELLARSPPGVDVLLDATVTRIALAPDGTRVASLDVANLAGRRARVEAAHFVLAASAIENARLLLASNDVAPAGIGNPYDNVGRYMIDHLGASLGAFEPQHVARMARLFGFYGVPHNGKSHMFMHGLALAPELQEREGLLNAAVYFAPQRAPDDPWDALKRLLKGRSSATARDIASVAKGSGTLVRGMGVKALSAPQFPGVMKELIVNSAIRLSPNMVAAEFSSGGLPHKLSGLSLEAVTEQEPQRDNRIALSPDRDRLGVPLPRADWRVGMKERRTLLALARRVGTGLASADLPTPRFASWIESKEPAAAGPIDLAHTMGTTRMSLHPRSGVVDRHCRVHGVANLHIAGGSVLPTGGHANPTWMILAVACRLAARLRDEYFQAEACSKPHRSSATAQLADPVVQ</sequence>
<evidence type="ECO:0000256" key="1">
    <source>
        <dbReference type="ARBA" id="ARBA00001974"/>
    </source>
</evidence>
<dbReference type="AlphaFoldDB" id="A0A6I4UUD3"/>
<accession>A0A6I4UUD3</accession>
<dbReference type="GO" id="GO:0016614">
    <property type="term" value="F:oxidoreductase activity, acting on CH-OH group of donors"/>
    <property type="evidence" value="ECO:0007669"/>
    <property type="project" value="InterPro"/>
</dbReference>
<dbReference type="Pfam" id="PF05199">
    <property type="entry name" value="GMC_oxred_C"/>
    <property type="match status" value="1"/>
</dbReference>
<feature type="domain" description="Glucose-methanol-choline oxidoreductase C-terminal" evidence="6">
    <location>
        <begin position="431"/>
        <end position="557"/>
    </location>
</feature>
<organism evidence="7 8">
    <name type="scientific">Croceibacterium soli</name>
    <dbReference type="NCBI Taxonomy" id="1739690"/>
    <lineage>
        <taxon>Bacteria</taxon>
        <taxon>Pseudomonadati</taxon>
        <taxon>Pseudomonadota</taxon>
        <taxon>Alphaproteobacteria</taxon>
        <taxon>Sphingomonadales</taxon>
        <taxon>Erythrobacteraceae</taxon>
        <taxon>Croceibacterium</taxon>
    </lineage>
</organism>
<dbReference type="OrthoDB" id="9798604at2"/>
<dbReference type="InterPro" id="IPR036188">
    <property type="entry name" value="FAD/NAD-bd_sf"/>
</dbReference>
<evidence type="ECO:0000256" key="3">
    <source>
        <dbReference type="ARBA" id="ARBA00022630"/>
    </source>
</evidence>
<dbReference type="Gene3D" id="3.50.50.60">
    <property type="entry name" value="FAD/NAD(P)-binding domain"/>
    <property type="match status" value="2"/>
</dbReference>
<comment type="similarity">
    <text evidence="2">Belongs to the GMC oxidoreductase family.</text>
</comment>
<dbReference type="SUPFAM" id="SSF51905">
    <property type="entry name" value="FAD/NAD(P)-binding domain"/>
    <property type="match status" value="1"/>
</dbReference>
<dbReference type="RefSeq" id="WP_160746216.1">
    <property type="nucleotide sequence ID" value="NZ_WTYK01000003.1"/>
</dbReference>
<dbReference type="Proteomes" id="UP000469159">
    <property type="component" value="Unassembled WGS sequence"/>
</dbReference>
<proteinExistence type="inferred from homology"/>
<dbReference type="PANTHER" id="PTHR42784:SF1">
    <property type="entry name" value="PYRANOSE 2-OXIDASE"/>
    <property type="match status" value="1"/>
</dbReference>
<protein>
    <submittedName>
        <fullName evidence="7">NAD(P)-binding protein</fullName>
    </submittedName>
</protein>
<dbReference type="EMBL" id="WTYK01000003">
    <property type="protein sequence ID" value="MXP41359.1"/>
    <property type="molecule type" value="Genomic_DNA"/>
</dbReference>
<reference evidence="7 8" key="1">
    <citation type="submission" date="2019-12" db="EMBL/GenBank/DDBJ databases">
        <title>Genomic-based taxomic classification of the family Erythrobacteraceae.</title>
        <authorList>
            <person name="Xu L."/>
        </authorList>
    </citation>
    <scope>NUCLEOTIDE SEQUENCE [LARGE SCALE GENOMIC DNA]</scope>
    <source>
        <strain evidence="7 8">MCCC 1K02066</strain>
    </source>
</reference>
<evidence type="ECO:0000256" key="5">
    <source>
        <dbReference type="ARBA" id="ARBA00023002"/>
    </source>
</evidence>
<dbReference type="PRINTS" id="PR00419">
    <property type="entry name" value="ADXRDTASE"/>
</dbReference>
<evidence type="ECO:0000313" key="7">
    <source>
        <dbReference type="EMBL" id="MXP41359.1"/>
    </source>
</evidence>
<comment type="cofactor">
    <cofactor evidence="1">
        <name>FAD</name>
        <dbReference type="ChEBI" id="CHEBI:57692"/>
    </cofactor>
</comment>
<evidence type="ECO:0000256" key="4">
    <source>
        <dbReference type="ARBA" id="ARBA00022827"/>
    </source>
</evidence>
<evidence type="ECO:0000256" key="2">
    <source>
        <dbReference type="ARBA" id="ARBA00010790"/>
    </source>
</evidence>